<name>A0ABW5Q1E3_9BACI</name>
<keyword evidence="1" id="KW-0418">Kinase</keyword>
<keyword evidence="1" id="KW-0808">Transferase</keyword>
<dbReference type="EMBL" id="JBHUMX010000036">
    <property type="protein sequence ID" value="MFD2629482.1"/>
    <property type="molecule type" value="Genomic_DNA"/>
</dbReference>
<gene>
    <name evidence="1" type="ORF">ACFSUN_11890</name>
</gene>
<keyword evidence="2" id="KW-1185">Reference proteome</keyword>
<organism evidence="1 2">
    <name type="scientific">Oceanobacillus kapialis</name>
    <dbReference type="NCBI Taxonomy" id="481353"/>
    <lineage>
        <taxon>Bacteria</taxon>
        <taxon>Bacillati</taxon>
        <taxon>Bacillota</taxon>
        <taxon>Bacilli</taxon>
        <taxon>Bacillales</taxon>
        <taxon>Bacillaceae</taxon>
        <taxon>Oceanobacillus</taxon>
    </lineage>
</organism>
<dbReference type="RefSeq" id="WP_379562274.1">
    <property type="nucleotide sequence ID" value="NZ_JBHUMX010000036.1"/>
</dbReference>
<protein>
    <submittedName>
        <fullName evidence="1">Protein kinase</fullName>
    </submittedName>
</protein>
<evidence type="ECO:0000313" key="2">
    <source>
        <dbReference type="Proteomes" id="UP001597451"/>
    </source>
</evidence>
<reference evidence="2" key="1">
    <citation type="journal article" date="2019" name="Int. J. Syst. Evol. Microbiol.">
        <title>The Global Catalogue of Microorganisms (GCM) 10K type strain sequencing project: providing services to taxonomists for standard genome sequencing and annotation.</title>
        <authorList>
            <consortium name="The Broad Institute Genomics Platform"/>
            <consortium name="The Broad Institute Genome Sequencing Center for Infectious Disease"/>
            <person name="Wu L."/>
            <person name="Ma J."/>
        </authorList>
    </citation>
    <scope>NUCLEOTIDE SEQUENCE [LARGE SCALE GENOMIC DNA]</scope>
    <source>
        <strain evidence="2">TISTR 1858</strain>
    </source>
</reference>
<accession>A0ABW5Q1E3</accession>
<comment type="caution">
    <text evidence="1">The sequence shown here is derived from an EMBL/GenBank/DDBJ whole genome shotgun (WGS) entry which is preliminary data.</text>
</comment>
<dbReference type="Proteomes" id="UP001597451">
    <property type="component" value="Unassembled WGS sequence"/>
</dbReference>
<proteinExistence type="predicted"/>
<evidence type="ECO:0000313" key="1">
    <source>
        <dbReference type="EMBL" id="MFD2629482.1"/>
    </source>
</evidence>
<sequence>MLSDIIKNWNTYCVERNFVGIGSTRKVHRIADYVVKVHLHPIGYKQSQKELEIYKAMVQKGLTKFFAETYYVDEYISVQKYYQQLEIIDNQSFEIDMKKDIPLIPKGYEDVLVLLDKDFDCFDLKDSSNYGLNEEGKIVFIDYGMSKSLYEKQWVPLAEAGVIPQIDYDYCNSCGEKKELRMYGVHDQDKRCYDCGKE</sequence>
<dbReference type="GO" id="GO:0016301">
    <property type="term" value="F:kinase activity"/>
    <property type="evidence" value="ECO:0007669"/>
    <property type="project" value="UniProtKB-KW"/>
</dbReference>